<evidence type="ECO:0000313" key="2">
    <source>
        <dbReference type="EMBL" id="NHK99307.1"/>
    </source>
</evidence>
<evidence type="ECO:0000313" key="3">
    <source>
        <dbReference type="Proteomes" id="UP000802098"/>
    </source>
</evidence>
<evidence type="ECO:0000256" key="1">
    <source>
        <dbReference type="SAM" id="MobiDB-lite"/>
    </source>
</evidence>
<organism evidence="2 3">
    <name type="scientific">Rubrivivax benzoatilyticus</name>
    <dbReference type="NCBI Taxonomy" id="316997"/>
    <lineage>
        <taxon>Bacteria</taxon>
        <taxon>Pseudomonadati</taxon>
        <taxon>Pseudomonadota</taxon>
        <taxon>Betaproteobacteria</taxon>
        <taxon>Burkholderiales</taxon>
        <taxon>Sphaerotilaceae</taxon>
        <taxon>Rubrivivax</taxon>
    </lineage>
</organism>
<feature type="compositionally biased region" description="Basic residues" evidence="1">
    <location>
        <begin position="84"/>
        <end position="93"/>
    </location>
</feature>
<keyword evidence="3" id="KW-1185">Reference proteome</keyword>
<dbReference type="InterPro" id="IPR018691">
    <property type="entry name" value="DUF2188"/>
</dbReference>
<reference evidence="2 3" key="1">
    <citation type="submission" date="2020-03" db="EMBL/GenBank/DDBJ databases">
        <title>Rubrivivax benzoatilyticus JA2 (sequenced after 10 years sub-culturing).</title>
        <authorList>
            <person name="Gupta D."/>
            <person name="Chintalapati S."/>
            <person name="Chintalapati V.R."/>
        </authorList>
    </citation>
    <scope>NUCLEOTIDE SEQUENCE [LARGE SCALE GENOMIC DNA]</scope>
    <source>
        <strain evidence="2 3">JA2-Mal</strain>
    </source>
</reference>
<feature type="compositionally biased region" description="Low complexity" evidence="1">
    <location>
        <begin position="94"/>
        <end position="118"/>
    </location>
</feature>
<feature type="region of interest" description="Disordered" evidence="1">
    <location>
        <begin position="62"/>
        <end position="118"/>
    </location>
</feature>
<accession>A0ABX0HWD9</accession>
<feature type="compositionally biased region" description="Basic and acidic residues" evidence="1">
    <location>
        <begin position="62"/>
        <end position="78"/>
    </location>
</feature>
<protein>
    <submittedName>
        <fullName evidence="2">DUF2188 domain-containing protein</fullName>
    </submittedName>
</protein>
<name>A0ABX0HWD9_9BURK</name>
<proteinExistence type="predicted"/>
<comment type="caution">
    <text evidence="2">The sequence shown here is derived from an EMBL/GenBank/DDBJ whole genome shotgun (WGS) entry which is preliminary data.</text>
</comment>
<sequence>MTANRNNVHVVQRDNGWGTLREGGQRATQVFDTQVQAIQAGRQMAQQGQGELLIRGQDGRIRARDSYGNDPCPPKDAKSSGWISRRRIGRRRASAAYRPASPAQASASAGGSQRSRVS</sequence>
<dbReference type="EMBL" id="JAAOCD010000006">
    <property type="protein sequence ID" value="NHK99307.1"/>
    <property type="molecule type" value="Genomic_DNA"/>
</dbReference>
<gene>
    <name evidence="2" type="ORF">G7087_13060</name>
</gene>
<dbReference type="Proteomes" id="UP000802098">
    <property type="component" value="Unassembled WGS sequence"/>
</dbReference>
<dbReference type="Pfam" id="PF09954">
    <property type="entry name" value="DUF2188"/>
    <property type="match status" value="1"/>
</dbReference>